<evidence type="ECO:0000313" key="2">
    <source>
        <dbReference type="Proteomes" id="UP000487268"/>
    </source>
</evidence>
<proteinExistence type="predicted"/>
<dbReference type="AlphaFoldDB" id="A0A7K0BTE4"/>
<organism evidence="1 2">
    <name type="scientific">Actinomadura macrotermitis</name>
    <dbReference type="NCBI Taxonomy" id="2585200"/>
    <lineage>
        <taxon>Bacteria</taxon>
        <taxon>Bacillati</taxon>
        <taxon>Actinomycetota</taxon>
        <taxon>Actinomycetes</taxon>
        <taxon>Streptosporangiales</taxon>
        <taxon>Thermomonosporaceae</taxon>
        <taxon>Actinomadura</taxon>
    </lineage>
</organism>
<reference evidence="1 2" key="1">
    <citation type="submission" date="2019-10" db="EMBL/GenBank/DDBJ databases">
        <title>Actinomadura rubteroloni sp. nov. and Actinomadura macrotermitis sp. nov., isolated from the gut of fungus growing-termite Macrotermes natalensis.</title>
        <authorList>
            <person name="Benndorf R."/>
            <person name="Martin K."/>
            <person name="Kuefner M."/>
            <person name="De Beer W."/>
            <person name="Kaster A.-K."/>
            <person name="Vollmers J."/>
            <person name="Poulsen M."/>
            <person name="Beemelmanns C."/>
        </authorList>
    </citation>
    <scope>NUCLEOTIDE SEQUENCE [LARGE SCALE GENOMIC DNA]</scope>
    <source>
        <strain evidence="1 2">RB68</strain>
    </source>
</reference>
<protein>
    <submittedName>
        <fullName evidence="1">Uncharacterized protein</fullName>
    </submittedName>
</protein>
<comment type="caution">
    <text evidence="1">The sequence shown here is derived from an EMBL/GenBank/DDBJ whole genome shotgun (WGS) entry which is preliminary data.</text>
</comment>
<keyword evidence="2" id="KW-1185">Reference proteome</keyword>
<evidence type="ECO:0000313" key="1">
    <source>
        <dbReference type="EMBL" id="MQY04460.1"/>
    </source>
</evidence>
<gene>
    <name evidence="1" type="ORF">ACRB68_25140</name>
</gene>
<sequence>MLPAGIGAGAVLLAVALWAAGGFAETPKQPAAAAGRPVNQGRYQVTVQGARLETVKGVAGRPGERYIVVRMRVVLKGDETSSLTYGGLREGVAARTRAGTWLSPDEVRGFAAGAKTGSVQPGLPVDAAAMWRAGPADAPQRFTVGLRKWEYGPGFTDASYQWRAGKEDGDAMAGVLTLPVAR</sequence>
<accession>A0A7K0BTE4</accession>
<name>A0A7K0BTE4_9ACTN</name>
<dbReference type="EMBL" id="WEGH01000002">
    <property type="protein sequence ID" value="MQY04460.1"/>
    <property type="molecule type" value="Genomic_DNA"/>
</dbReference>
<dbReference type="Proteomes" id="UP000487268">
    <property type="component" value="Unassembled WGS sequence"/>
</dbReference>